<evidence type="ECO:0000313" key="1">
    <source>
        <dbReference type="EMBL" id="QHS97548.1"/>
    </source>
</evidence>
<accession>A0A6C0C1L3</accession>
<sequence>MQSVSTRTAIAHAVHCYETQRIRNPQGRRRKLSVAYVLERIFYVGIIRWPHQARISQCDRMVVFCTRKTLAYVYKSRGFMSASEHPQVYLMFPPDNSLYYAARNAGTVPLMCWQSNGGNVLVVTQATDGQAESFVFATFSHSIHEGKLTGWRGLLGFHFVGPRASEIASEICLRCFGKERVSPDLSEISDYSLRWRFLENAEKAIVLCSTSEDYSESSSTIQENAICFQRCPLA</sequence>
<proteinExistence type="predicted"/>
<protein>
    <submittedName>
        <fullName evidence="1">Uncharacterized protein</fullName>
    </submittedName>
</protein>
<organism evidence="1">
    <name type="scientific">viral metagenome</name>
    <dbReference type="NCBI Taxonomy" id="1070528"/>
    <lineage>
        <taxon>unclassified sequences</taxon>
        <taxon>metagenomes</taxon>
        <taxon>organismal metagenomes</taxon>
    </lineage>
</organism>
<name>A0A6C0C1L3_9ZZZZ</name>
<reference evidence="1" key="1">
    <citation type="journal article" date="2020" name="Nature">
        <title>Giant virus diversity and host interactions through global metagenomics.</title>
        <authorList>
            <person name="Schulz F."/>
            <person name="Roux S."/>
            <person name="Paez-Espino D."/>
            <person name="Jungbluth S."/>
            <person name="Walsh D.A."/>
            <person name="Denef V.J."/>
            <person name="McMahon K.D."/>
            <person name="Konstantinidis K.T."/>
            <person name="Eloe-Fadrosh E.A."/>
            <person name="Kyrpides N.C."/>
            <person name="Woyke T."/>
        </authorList>
    </citation>
    <scope>NUCLEOTIDE SEQUENCE</scope>
    <source>
        <strain evidence="1">GVMAG-M-3300020182-33</strain>
    </source>
</reference>
<dbReference type="AlphaFoldDB" id="A0A6C0C1L3"/>
<dbReference type="EMBL" id="MN739300">
    <property type="protein sequence ID" value="QHS97548.1"/>
    <property type="molecule type" value="Genomic_DNA"/>
</dbReference>